<sequence>MAVAGRPNGGAPEEGDNVEEQNYGVLEEDGLEDQLDHHTIPHLSAVVAAIENEDVDALRRALGKLCCFRLFLVLSRPFQRLRLSVSLFYDLSSAALVPFVLRVVALGEFLSSGGRKNRLGYCSFNEFL</sequence>
<dbReference type="Proteomes" id="UP001057402">
    <property type="component" value="Chromosome 5"/>
</dbReference>
<gene>
    <name evidence="1" type="ORF">MLD38_019569</name>
</gene>
<accession>A0ACB9QXH8</accession>
<name>A0ACB9QXH8_9MYRT</name>
<evidence type="ECO:0000313" key="1">
    <source>
        <dbReference type="EMBL" id="KAI4371320.1"/>
    </source>
</evidence>
<evidence type="ECO:0000313" key="2">
    <source>
        <dbReference type="Proteomes" id="UP001057402"/>
    </source>
</evidence>
<organism evidence="1 2">
    <name type="scientific">Melastoma candidum</name>
    <dbReference type="NCBI Taxonomy" id="119954"/>
    <lineage>
        <taxon>Eukaryota</taxon>
        <taxon>Viridiplantae</taxon>
        <taxon>Streptophyta</taxon>
        <taxon>Embryophyta</taxon>
        <taxon>Tracheophyta</taxon>
        <taxon>Spermatophyta</taxon>
        <taxon>Magnoliopsida</taxon>
        <taxon>eudicotyledons</taxon>
        <taxon>Gunneridae</taxon>
        <taxon>Pentapetalae</taxon>
        <taxon>rosids</taxon>
        <taxon>malvids</taxon>
        <taxon>Myrtales</taxon>
        <taxon>Melastomataceae</taxon>
        <taxon>Melastomatoideae</taxon>
        <taxon>Melastomateae</taxon>
        <taxon>Melastoma</taxon>
    </lineage>
</organism>
<dbReference type="EMBL" id="CM042884">
    <property type="protein sequence ID" value="KAI4371320.1"/>
    <property type="molecule type" value="Genomic_DNA"/>
</dbReference>
<protein>
    <submittedName>
        <fullName evidence="1">Uncharacterized protein</fullName>
    </submittedName>
</protein>
<keyword evidence="2" id="KW-1185">Reference proteome</keyword>
<comment type="caution">
    <text evidence="1">The sequence shown here is derived from an EMBL/GenBank/DDBJ whole genome shotgun (WGS) entry which is preliminary data.</text>
</comment>
<proteinExistence type="predicted"/>
<reference evidence="2" key="1">
    <citation type="journal article" date="2023" name="Front. Plant Sci.">
        <title>Chromosomal-level genome assembly of Melastoma candidum provides insights into trichome evolution.</title>
        <authorList>
            <person name="Zhong Y."/>
            <person name="Wu W."/>
            <person name="Sun C."/>
            <person name="Zou P."/>
            <person name="Liu Y."/>
            <person name="Dai S."/>
            <person name="Zhou R."/>
        </authorList>
    </citation>
    <scope>NUCLEOTIDE SEQUENCE [LARGE SCALE GENOMIC DNA]</scope>
</reference>